<dbReference type="InterPro" id="IPR002898">
    <property type="entry name" value="MotA_ExbB_proton_chnl"/>
</dbReference>
<dbReference type="GO" id="GO:0017038">
    <property type="term" value="P:protein import"/>
    <property type="evidence" value="ECO:0007669"/>
    <property type="project" value="TreeGrafter"/>
</dbReference>
<keyword evidence="3 10" id="KW-1003">Cell membrane</keyword>
<feature type="transmembrane region" description="Helical" evidence="10">
    <location>
        <begin position="97"/>
        <end position="118"/>
    </location>
</feature>
<dbReference type="Proteomes" id="UP000001929">
    <property type="component" value="Chromosome"/>
</dbReference>
<evidence type="ECO:0000313" key="12">
    <source>
        <dbReference type="EMBL" id="ABC21892.1"/>
    </source>
</evidence>
<dbReference type="PANTHER" id="PTHR30625">
    <property type="entry name" value="PROTEIN TOLQ"/>
    <property type="match status" value="1"/>
</dbReference>
<keyword evidence="4 10" id="KW-0997">Cell inner membrane</keyword>
<evidence type="ECO:0000256" key="6">
    <source>
        <dbReference type="ARBA" id="ARBA00022692"/>
    </source>
</evidence>
<gene>
    <name evidence="10" type="primary">tolQ</name>
    <name evidence="12" type="ordered locus">Rru_A1091</name>
</gene>
<dbReference type="HAMAP" id="MF_02202">
    <property type="entry name" value="TolQ"/>
    <property type="match status" value="1"/>
</dbReference>
<dbReference type="PhylomeDB" id="Q2RVF3"/>
<evidence type="ECO:0000256" key="7">
    <source>
        <dbReference type="ARBA" id="ARBA00022989"/>
    </source>
</evidence>
<organism evidence="12 13">
    <name type="scientific">Rhodospirillum rubrum (strain ATCC 11170 / ATH 1.1.1 / DSM 467 / LMG 4362 / NCIMB 8255 / S1)</name>
    <dbReference type="NCBI Taxonomy" id="269796"/>
    <lineage>
        <taxon>Bacteria</taxon>
        <taxon>Pseudomonadati</taxon>
        <taxon>Pseudomonadota</taxon>
        <taxon>Alphaproteobacteria</taxon>
        <taxon>Rhodospirillales</taxon>
        <taxon>Rhodospirillaceae</taxon>
        <taxon>Rhodospirillum</taxon>
    </lineage>
</organism>
<feature type="transmembrane region" description="Helical" evidence="10">
    <location>
        <begin position="253"/>
        <end position="275"/>
    </location>
</feature>
<feature type="domain" description="MotA/TolQ/ExbB proton channel" evidence="11">
    <location>
        <begin position="172"/>
        <end position="290"/>
    </location>
</feature>
<protein>
    <recommendedName>
        <fullName evidence="10">Tol-Pal system protein TolQ</fullName>
    </recommendedName>
</protein>
<proteinExistence type="inferred from homology"/>
<evidence type="ECO:0000313" key="13">
    <source>
        <dbReference type="Proteomes" id="UP000001929"/>
    </source>
</evidence>
<dbReference type="GO" id="GO:0051301">
    <property type="term" value="P:cell division"/>
    <property type="evidence" value="ECO:0007669"/>
    <property type="project" value="UniProtKB-UniRule"/>
</dbReference>
<comment type="similarity">
    <text evidence="2 10">Belongs to the ExbB/TolQ family.</text>
</comment>
<keyword evidence="7 10" id="KW-1133">Transmembrane helix</keyword>
<feature type="transmembrane region" description="Helical" evidence="10">
    <location>
        <begin position="210"/>
        <end position="233"/>
    </location>
</feature>
<evidence type="ECO:0000259" key="11">
    <source>
        <dbReference type="Pfam" id="PF01618"/>
    </source>
</evidence>
<dbReference type="PANTHER" id="PTHR30625:SF3">
    <property type="entry name" value="TOL-PAL SYSTEM PROTEIN TOLQ"/>
    <property type="match status" value="1"/>
</dbReference>
<evidence type="ECO:0000256" key="2">
    <source>
        <dbReference type="ARBA" id="ARBA00010442"/>
    </source>
</evidence>
<dbReference type="EnsemblBacteria" id="ABC21892">
    <property type="protein sequence ID" value="ABC21892"/>
    <property type="gene ID" value="Rru_A1091"/>
</dbReference>
<sequence length="308" mass="33105">MDYLSMDAITQLTGQMASHLGIAGLDHLGQTASRLGLMLERGLDVQSSPPLPAAAPSVPVASEILPNASGVGAAAPGATMGEKPSLSAWSMFWQADIIVKMVMLSLVGASIWSWTIVFEKIVRLRDLNKKAEQFEEKFWSGGSLEDLFDRIGQRPRDPMTAVFVAAMREWRHSAQRRNGAAGARAMLAQRVERVMGITQNRELETLERRLGFLASTGAVAPFVGLFGTVWGIMNSFHAIGMSNDTSLATVAPGIAEALFATALGLVAAIPAVIAYNKLSADIDRYAGRLEAFSGEFGAILGRQLDERE</sequence>
<dbReference type="AlphaFoldDB" id="Q2RVF3"/>
<name>Q2RVF3_RHORT</name>
<keyword evidence="8 10" id="KW-0472">Membrane</keyword>
<keyword evidence="9 10" id="KW-0131">Cell cycle</keyword>
<evidence type="ECO:0000256" key="4">
    <source>
        <dbReference type="ARBA" id="ARBA00022519"/>
    </source>
</evidence>
<dbReference type="InterPro" id="IPR050790">
    <property type="entry name" value="ExbB/TolQ_transport"/>
</dbReference>
<dbReference type="GO" id="GO:0005886">
    <property type="term" value="C:plasma membrane"/>
    <property type="evidence" value="ECO:0007669"/>
    <property type="project" value="UniProtKB-SubCell"/>
</dbReference>
<evidence type="ECO:0000256" key="9">
    <source>
        <dbReference type="ARBA" id="ARBA00023306"/>
    </source>
</evidence>
<dbReference type="NCBIfam" id="TIGR02796">
    <property type="entry name" value="tolQ"/>
    <property type="match status" value="1"/>
</dbReference>
<dbReference type="Pfam" id="PF01618">
    <property type="entry name" value="MotA_ExbB"/>
    <property type="match status" value="1"/>
</dbReference>
<keyword evidence="13" id="KW-1185">Reference proteome</keyword>
<dbReference type="STRING" id="269796.Rru_A1091"/>
<comment type="function">
    <text evidence="10">Part of the Tol-Pal system, which plays a role in outer membrane invagination during cell division and is important for maintaining outer membrane integrity.</text>
</comment>
<reference evidence="12 13" key="1">
    <citation type="journal article" date="2011" name="Stand. Genomic Sci.">
        <title>Complete genome sequence of Rhodospirillum rubrum type strain (S1).</title>
        <authorList>
            <person name="Munk A.C."/>
            <person name="Copeland A."/>
            <person name="Lucas S."/>
            <person name="Lapidus A."/>
            <person name="Del Rio T.G."/>
            <person name="Barry K."/>
            <person name="Detter J.C."/>
            <person name="Hammon N."/>
            <person name="Israni S."/>
            <person name="Pitluck S."/>
            <person name="Brettin T."/>
            <person name="Bruce D."/>
            <person name="Han C."/>
            <person name="Tapia R."/>
            <person name="Gilna P."/>
            <person name="Schmutz J."/>
            <person name="Larimer F."/>
            <person name="Land M."/>
            <person name="Kyrpides N.C."/>
            <person name="Mavromatis K."/>
            <person name="Richardson P."/>
            <person name="Rohde M."/>
            <person name="Goker M."/>
            <person name="Klenk H.P."/>
            <person name="Zhang Y."/>
            <person name="Roberts G.P."/>
            <person name="Reslewic S."/>
            <person name="Schwartz D.C."/>
        </authorList>
    </citation>
    <scope>NUCLEOTIDE SEQUENCE [LARGE SCALE GENOMIC DNA]</scope>
    <source>
        <strain evidence="13">ATCC 11170 / ATH 1.1.1 / DSM 467 / LMG 4362 / NCIMB 8255 / S1</strain>
    </source>
</reference>
<dbReference type="InterPro" id="IPR014163">
    <property type="entry name" value="Tol-Pal_TolQ"/>
</dbReference>
<dbReference type="GO" id="GO:0043213">
    <property type="term" value="P:bacteriocin transport"/>
    <property type="evidence" value="ECO:0007669"/>
    <property type="project" value="InterPro"/>
</dbReference>
<comment type="subcellular location">
    <subcellularLocation>
        <location evidence="10">Cell inner membrane</location>
        <topology evidence="10">Multi-pass membrane protein</topology>
    </subcellularLocation>
    <subcellularLocation>
        <location evidence="1">Cell membrane</location>
        <topology evidence="1">Multi-pass membrane protein</topology>
    </subcellularLocation>
</comment>
<evidence type="ECO:0000256" key="10">
    <source>
        <dbReference type="HAMAP-Rule" id="MF_02202"/>
    </source>
</evidence>
<evidence type="ECO:0000256" key="5">
    <source>
        <dbReference type="ARBA" id="ARBA00022618"/>
    </source>
</evidence>
<evidence type="ECO:0000256" key="1">
    <source>
        <dbReference type="ARBA" id="ARBA00004651"/>
    </source>
</evidence>
<evidence type="ECO:0000256" key="8">
    <source>
        <dbReference type="ARBA" id="ARBA00023136"/>
    </source>
</evidence>
<dbReference type="eggNOG" id="COG0811">
    <property type="taxonomic scope" value="Bacteria"/>
</dbReference>
<dbReference type="HOGENOM" id="CLU_053325_2_2_5"/>
<keyword evidence="6 10" id="KW-0812">Transmembrane</keyword>
<comment type="subunit">
    <text evidence="10">The Tol-Pal system is composed of five core proteins: the inner membrane proteins TolA, TolQ and TolR, the periplasmic protein TolB and the outer membrane protein Pal. They form a network linking the inner and outer membranes and the peptidoglycan layer.</text>
</comment>
<evidence type="ECO:0000256" key="3">
    <source>
        <dbReference type="ARBA" id="ARBA00022475"/>
    </source>
</evidence>
<accession>Q2RVF3</accession>
<keyword evidence="5 10" id="KW-0132">Cell division</keyword>
<dbReference type="KEGG" id="rru:Rru_A1091"/>
<dbReference type="EMBL" id="CP000230">
    <property type="protein sequence ID" value="ABC21892.1"/>
    <property type="molecule type" value="Genomic_DNA"/>
</dbReference>
<dbReference type="PATRIC" id="fig|269796.9.peg.1149"/>